<dbReference type="Proteomes" id="UP000236161">
    <property type="component" value="Unassembled WGS sequence"/>
</dbReference>
<protein>
    <submittedName>
        <fullName evidence="1">Uncharacterized protein</fullName>
    </submittedName>
</protein>
<organism evidence="1 2">
    <name type="scientific">Apostasia shenzhenica</name>
    <dbReference type="NCBI Taxonomy" id="1088818"/>
    <lineage>
        <taxon>Eukaryota</taxon>
        <taxon>Viridiplantae</taxon>
        <taxon>Streptophyta</taxon>
        <taxon>Embryophyta</taxon>
        <taxon>Tracheophyta</taxon>
        <taxon>Spermatophyta</taxon>
        <taxon>Magnoliopsida</taxon>
        <taxon>Liliopsida</taxon>
        <taxon>Asparagales</taxon>
        <taxon>Orchidaceae</taxon>
        <taxon>Apostasioideae</taxon>
        <taxon>Apostasia</taxon>
    </lineage>
</organism>
<dbReference type="EMBL" id="KZ453102">
    <property type="protein sequence ID" value="PKA47742.1"/>
    <property type="molecule type" value="Genomic_DNA"/>
</dbReference>
<accession>A0A2H9ZWU6</accession>
<proteinExistence type="predicted"/>
<keyword evidence="2" id="KW-1185">Reference proteome</keyword>
<dbReference type="AlphaFoldDB" id="A0A2H9ZWU6"/>
<sequence length="82" mass="9811">MGQTPYSLDFDKKALIPIELEVYSPYVERASSFEPQALLEWQQQNDDSRRLELDLLEENKDLVTLKQVEHKQRITKYYNKHV</sequence>
<reference evidence="1 2" key="1">
    <citation type="journal article" date="2017" name="Nature">
        <title>The Apostasia genome and the evolution of orchids.</title>
        <authorList>
            <person name="Zhang G.Q."/>
            <person name="Liu K.W."/>
            <person name="Li Z."/>
            <person name="Lohaus R."/>
            <person name="Hsiao Y.Y."/>
            <person name="Niu S.C."/>
            <person name="Wang J.Y."/>
            <person name="Lin Y.C."/>
            <person name="Xu Q."/>
            <person name="Chen L.J."/>
            <person name="Yoshida K."/>
            <person name="Fujiwara S."/>
            <person name="Wang Z.W."/>
            <person name="Zhang Y.Q."/>
            <person name="Mitsuda N."/>
            <person name="Wang M."/>
            <person name="Liu G.H."/>
            <person name="Pecoraro L."/>
            <person name="Huang H.X."/>
            <person name="Xiao X.J."/>
            <person name="Lin M."/>
            <person name="Wu X.Y."/>
            <person name="Wu W.L."/>
            <person name="Chen Y.Y."/>
            <person name="Chang S.B."/>
            <person name="Sakamoto S."/>
            <person name="Ohme-Takagi M."/>
            <person name="Yagi M."/>
            <person name="Zeng S.J."/>
            <person name="Shen C.Y."/>
            <person name="Yeh C.M."/>
            <person name="Luo Y.B."/>
            <person name="Tsai W.C."/>
            <person name="Van de Peer Y."/>
            <person name="Liu Z.J."/>
        </authorList>
    </citation>
    <scope>NUCLEOTIDE SEQUENCE [LARGE SCALE GENOMIC DNA]</scope>
    <source>
        <strain evidence="2">cv. Shenzhen</strain>
        <tissue evidence="1">Stem</tissue>
    </source>
</reference>
<evidence type="ECO:0000313" key="1">
    <source>
        <dbReference type="EMBL" id="PKA47742.1"/>
    </source>
</evidence>
<name>A0A2H9ZWU6_9ASPA</name>
<evidence type="ECO:0000313" key="2">
    <source>
        <dbReference type="Proteomes" id="UP000236161"/>
    </source>
</evidence>
<gene>
    <name evidence="1" type="ORF">AXF42_Ash014519</name>
</gene>